<proteinExistence type="predicted"/>
<name>A0A0F7ZWV2_9HYPO</name>
<evidence type="ECO:0000313" key="3">
    <source>
        <dbReference type="Proteomes" id="UP000054481"/>
    </source>
</evidence>
<feature type="chain" id="PRO_5002526643" evidence="1">
    <location>
        <begin position="21"/>
        <end position="296"/>
    </location>
</feature>
<organism evidence="2 3">
    <name type="scientific">Hirsutella minnesotensis 3608</name>
    <dbReference type="NCBI Taxonomy" id="1043627"/>
    <lineage>
        <taxon>Eukaryota</taxon>
        <taxon>Fungi</taxon>
        <taxon>Dikarya</taxon>
        <taxon>Ascomycota</taxon>
        <taxon>Pezizomycotina</taxon>
        <taxon>Sordariomycetes</taxon>
        <taxon>Hypocreomycetidae</taxon>
        <taxon>Hypocreales</taxon>
        <taxon>Ophiocordycipitaceae</taxon>
        <taxon>Hirsutella</taxon>
    </lineage>
</organism>
<evidence type="ECO:0000256" key="1">
    <source>
        <dbReference type="SAM" id="SignalP"/>
    </source>
</evidence>
<dbReference type="EMBL" id="KQ030695">
    <property type="protein sequence ID" value="KJZ69617.1"/>
    <property type="molecule type" value="Genomic_DNA"/>
</dbReference>
<keyword evidence="1" id="KW-0732">Signal</keyword>
<sequence>MHRWILAAAAAAAHFACVGGRQGKPNFSFETLWSLESNFWRQFLYPNNLQQINATADSVFAEDVRGRIDITRTFNGRELNNEYIFGLFAQPESLSFTGVPIAYNITQFAANQNIASATTVITFNVTAFGVFLPLTIDSWISFNADGKISQYDASFRWFDFFLDAVIAAAAKKLHSTNMTEVQAIIATKVAEEICKTSETYCLEGKREHYGSRKECMNLLKEIRFGRPFELGMNTLLCREVHKHMVQYRPDEHCSHIARSGGAFCVDDLTYKGVVTQRYFKDSWVPYGFAENNIWIA</sequence>
<accession>A0A0F7ZWV2</accession>
<feature type="signal peptide" evidence="1">
    <location>
        <begin position="1"/>
        <end position="20"/>
    </location>
</feature>
<dbReference type="OrthoDB" id="10010954at2759"/>
<dbReference type="Proteomes" id="UP000054481">
    <property type="component" value="Unassembled WGS sequence"/>
</dbReference>
<protein>
    <submittedName>
        <fullName evidence="2">Uncharacterized protein</fullName>
    </submittedName>
</protein>
<reference evidence="2 3" key="1">
    <citation type="journal article" date="2014" name="Genome Biol. Evol.">
        <title>Comparative genomics and transcriptomics analyses reveal divergent lifestyle features of nematode endoparasitic fungus Hirsutella minnesotensis.</title>
        <authorList>
            <person name="Lai Y."/>
            <person name="Liu K."/>
            <person name="Zhang X."/>
            <person name="Zhang X."/>
            <person name="Li K."/>
            <person name="Wang N."/>
            <person name="Shu C."/>
            <person name="Wu Y."/>
            <person name="Wang C."/>
            <person name="Bushley K.E."/>
            <person name="Xiang M."/>
            <person name="Liu X."/>
        </authorList>
    </citation>
    <scope>NUCLEOTIDE SEQUENCE [LARGE SCALE GENOMIC DNA]</scope>
    <source>
        <strain evidence="2 3">3608</strain>
    </source>
</reference>
<gene>
    <name evidence="2" type="ORF">HIM_11005</name>
</gene>
<dbReference type="AlphaFoldDB" id="A0A0F7ZWV2"/>
<keyword evidence="3" id="KW-1185">Reference proteome</keyword>
<evidence type="ECO:0000313" key="2">
    <source>
        <dbReference type="EMBL" id="KJZ69617.1"/>
    </source>
</evidence>